<dbReference type="FunFam" id="3.30.70.330:FF:000033">
    <property type="entry name" value="heterogeneous nuclear ribonucleoprotein M isoform X1"/>
    <property type="match status" value="1"/>
</dbReference>
<feature type="domain" description="RRM" evidence="11">
    <location>
        <begin position="195"/>
        <end position="272"/>
    </location>
</feature>
<dbReference type="Pfam" id="PF00076">
    <property type="entry name" value="RRM_1"/>
    <property type="match status" value="3"/>
</dbReference>
<name>A0A812BGE4_ACAPH</name>
<dbReference type="CDD" id="cd12386">
    <property type="entry name" value="RRM2_hnRNPM_like"/>
    <property type="match status" value="1"/>
</dbReference>
<keyword evidence="8" id="KW-0539">Nucleus</keyword>
<evidence type="ECO:0000256" key="6">
    <source>
        <dbReference type="ARBA" id="ARBA00022843"/>
    </source>
</evidence>
<feature type="region of interest" description="Disordered" evidence="10">
    <location>
        <begin position="1"/>
        <end position="48"/>
    </location>
</feature>
<evidence type="ECO:0000256" key="9">
    <source>
        <dbReference type="PROSITE-ProRule" id="PRU00176"/>
    </source>
</evidence>
<dbReference type="AlphaFoldDB" id="A0A812BGE4"/>
<feature type="domain" description="RRM" evidence="11">
    <location>
        <begin position="54"/>
        <end position="132"/>
    </location>
</feature>
<dbReference type="InterPro" id="IPR000504">
    <property type="entry name" value="RRM_dom"/>
</dbReference>
<dbReference type="SMART" id="SM00360">
    <property type="entry name" value="RRM"/>
    <property type="match status" value="3"/>
</dbReference>
<evidence type="ECO:0000256" key="7">
    <source>
        <dbReference type="ARBA" id="ARBA00022884"/>
    </source>
</evidence>
<dbReference type="FunFam" id="3.30.70.330:FF:000034">
    <property type="entry name" value="heterogeneous nuclear ribonucleoprotein M isoform X1"/>
    <property type="match status" value="1"/>
</dbReference>
<protein>
    <recommendedName>
        <fullName evidence="11">RRM domain-containing protein</fullName>
    </recommendedName>
</protein>
<dbReference type="PROSITE" id="PS50102">
    <property type="entry name" value="RRM"/>
    <property type="match status" value="3"/>
</dbReference>
<evidence type="ECO:0000256" key="5">
    <source>
        <dbReference type="ARBA" id="ARBA00022737"/>
    </source>
</evidence>
<dbReference type="PANTHER" id="PTHR23003">
    <property type="entry name" value="RNA RECOGNITION MOTIF RRM DOMAIN CONTAINING PROTEIN"/>
    <property type="match status" value="1"/>
</dbReference>
<evidence type="ECO:0000259" key="11">
    <source>
        <dbReference type="PROSITE" id="PS50102"/>
    </source>
</evidence>
<keyword evidence="2" id="KW-0488">Methylation</keyword>
<sequence>MSDCEKSDKNSRASSPNAENNRYRSASRSRSRSPVRSRSRSKSPRRRRITVNSKRVYVCNIPYEMKWMEIKDIFKKEVGEAPYVDMMETVDGKPKGACLLEFKDKETARKAIEKMHRYKVKDRQIVVREEKESDRQMMQQMKNQQQQHSMGAGLAGPGPMGMGGMGNCGAGGGAGGAGPSPQLLQNLGIEGPLTNTVFVANLDYKVTWKKLKDVFKLAGNVLRAEIKQDKDGKSRGMGIVTFEHPMEAVQAISMFNSQTLYDRAMVVRMDKTSVDTSNDKTSHPKVNLPSGLKSIGMGLGLGGQPMQNFNQMSGGGPMGGGFGGGSGGGSGSNYGGMGAMGSGMGGMGNMGGGPMNNYSNMGGMSGGMNTGMGTGMSGMAGMSGATNMGSGAGGMGGGMGSNMGSGMGGGGMGSNMTTGRMDGRTMMKNMSSSGSGGGGGGGGSSGRDDCHIVVRNLPHSFTWQMLRERFRDVGDVKYAEIKTDGGKSRGWGVVRFATPEDAQRAVNLMNRARIEGREIECYSLLPAVTDLIKQVG</sequence>
<dbReference type="PANTHER" id="PTHR23003:SF3">
    <property type="entry name" value="FI21236P1-RELATED"/>
    <property type="match status" value="1"/>
</dbReference>
<evidence type="ECO:0000256" key="4">
    <source>
        <dbReference type="ARBA" id="ARBA00022553"/>
    </source>
</evidence>
<dbReference type="GO" id="GO:0005737">
    <property type="term" value="C:cytoplasm"/>
    <property type="evidence" value="ECO:0007669"/>
    <property type="project" value="TreeGrafter"/>
</dbReference>
<dbReference type="SUPFAM" id="SSF54928">
    <property type="entry name" value="RNA-binding domain, RBD"/>
    <property type="match status" value="3"/>
</dbReference>
<dbReference type="InterPro" id="IPR012677">
    <property type="entry name" value="Nucleotide-bd_a/b_plait_sf"/>
</dbReference>
<keyword evidence="4" id="KW-0597">Phosphoprotein</keyword>
<evidence type="ECO:0000313" key="13">
    <source>
        <dbReference type="Proteomes" id="UP000597762"/>
    </source>
</evidence>
<evidence type="ECO:0000256" key="8">
    <source>
        <dbReference type="ARBA" id="ARBA00023242"/>
    </source>
</evidence>
<gene>
    <name evidence="12" type="ORF">SPHA_16854</name>
</gene>
<evidence type="ECO:0000256" key="3">
    <source>
        <dbReference type="ARBA" id="ARBA00022499"/>
    </source>
</evidence>
<keyword evidence="13" id="KW-1185">Reference proteome</keyword>
<dbReference type="GO" id="GO:0005634">
    <property type="term" value="C:nucleus"/>
    <property type="evidence" value="ECO:0007669"/>
    <property type="project" value="UniProtKB-SubCell"/>
</dbReference>
<feature type="compositionally biased region" description="Basic and acidic residues" evidence="10">
    <location>
        <begin position="1"/>
        <end position="11"/>
    </location>
</feature>
<feature type="domain" description="RRM" evidence="11">
    <location>
        <begin position="450"/>
        <end position="520"/>
    </location>
</feature>
<keyword evidence="6" id="KW-0832">Ubl conjugation</keyword>
<dbReference type="EMBL" id="CAHIKZ030000597">
    <property type="protein sequence ID" value="CAE1228550.1"/>
    <property type="molecule type" value="Genomic_DNA"/>
</dbReference>
<dbReference type="InterPro" id="IPR035979">
    <property type="entry name" value="RBD_domain_sf"/>
</dbReference>
<evidence type="ECO:0000313" key="12">
    <source>
        <dbReference type="EMBL" id="CAE1228550.1"/>
    </source>
</evidence>
<dbReference type="OrthoDB" id="610462at2759"/>
<keyword evidence="5" id="KW-0677">Repeat</keyword>
<dbReference type="GO" id="GO:0003729">
    <property type="term" value="F:mRNA binding"/>
    <property type="evidence" value="ECO:0007669"/>
    <property type="project" value="TreeGrafter"/>
</dbReference>
<keyword evidence="3" id="KW-1017">Isopeptide bond</keyword>
<dbReference type="GO" id="GO:1990904">
    <property type="term" value="C:ribonucleoprotein complex"/>
    <property type="evidence" value="ECO:0007669"/>
    <property type="project" value="TreeGrafter"/>
</dbReference>
<proteinExistence type="predicted"/>
<evidence type="ECO:0000256" key="2">
    <source>
        <dbReference type="ARBA" id="ARBA00022481"/>
    </source>
</evidence>
<feature type="region of interest" description="Disordered" evidence="10">
    <location>
        <begin position="428"/>
        <end position="447"/>
    </location>
</feature>
<dbReference type="InterPro" id="IPR050374">
    <property type="entry name" value="RRT5_SRSF_SR"/>
</dbReference>
<accession>A0A812BGE4</accession>
<comment type="caution">
    <text evidence="12">The sequence shown here is derived from an EMBL/GenBank/DDBJ whole genome shotgun (WGS) entry which is preliminary data.</text>
</comment>
<evidence type="ECO:0000256" key="10">
    <source>
        <dbReference type="SAM" id="MobiDB-lite"/>
    </source>
</evidence>
<feature type="compositionally biased region" description="Gly residues" evidence="10">
    <location>
        <begin position="434"/>
        <end position="445"/>
    </location>
</feature>
<evidence type="ECO:0000256" key="1">
    <source>
        <dbReference type="ARBA" id="ARBA00004123"/>
    </source>
</evidence>
<keyword evidence="7 9" id="KW-0694">RNA-binding</keyword>
<dbReference type="Proteomes" id="UP000597762">
    <property type="component" value="Unassembled WGS sequence"/>
</dbReference>
<organism evidence="12 13">
    <name type="scientific">Acanthosepion pharaonis</name>
    <name type="common">Pharaoh cuttlefish</name>
    <name type="synonym">Sepia pharaonis</name>
    <dbReference type="NCBI Taxonomy" id="158019"/>
    <lineage>
        <taxon>Eukaryota</taxon>
        <taxon>Metazoa</taxon>
        <taxon>Spiralia</taxon>
        <taxon>Lophotrochozoa</taxon>
        <taxon>Mollusca</taxon>
        <taxon>Cephalopoda</taxon>
        <taxon>Coleoidea</taxon>
        <taxon>Decapodiformes</taxon>
        <taxon>Sepiida</taxon>
        <taxon>Sepiina</taxon>
        <taxon>Sepiidae</taxon>
        <taxon>Acanthosepion</taxon>
    </lineage>
</organism>
<comment type="subcellular location">
    <subcellularLocation>
        <location evidence="1">Nucleus</location>
    </subcellularLocation>
</comment>
<dbReference type="Gene3D" id="3.30.70.330">
    <property type="match status" value="3"/>
</dbReference>
<feature type="compositionally biased region" description="Basic residues" evidence="10">
    <location>
        <begin position="25"/>
        <end position="48"/>
    </location>
</feature>
<reference evidence="12" key="1">
    <citation type="submission" date="2021-01" db="EMBL/GenBank/DDBJ databases">
        <authorList>
            <person name="Li R."/>
            <person name="Bekaert M."/>
        </authorList>
    </citation>
    <scope>NUCLEOTIDE SEQUENCE</scope>
    <source>
        <strain evidence="12">Farmed</strain>
    </source>
</reference>